<evidence type="ECO:0000313" key="1">
    <source>
        <dbReference type="EMBL" id="MFI2475986.1"/>
    </source>
</evidence>
<sequence>MEEVCEAGFSKQCASASDASKANCLSRASERASGAVPSFFTTVLEGFRVTLLRRAVEISAGDEPTAGSPLLRTERELRLRRAEIQNR</sequence>
<keyword evidence="2" id="KW-1185">Reference proteome</keyword>
<evidence type="ECO:0000313" key="2">
    <source>
        <dbReference type="Proteomes" id="UP001611415"/>
    </source>
</evidence>
<proteinExistence type="predicted"/>
<accession>A0ABW7X4E7</accession>
<gene>
    <name evidence="1" type="ORF">ACH49W_21640</name>
</gene>
<comment type="caution">
    <text evidence="1">The sequence shown here is derived from an EMBL/GenBank/DDBJ whole genome shotgun (WGS) entry which is preliminary data.</text>
</comment>
<reference evidence="1 2" key="1">
    <citation type="submission" date="2024-10" db="EMBL/GenBank/DDBJ databases">
        <title>The Natural Products Discovery Center: Release of the First 8490 Sequenced Strains for Exploring Actinobacteria Biosynthetic Diversity.</title>
        <authorList>
            <person name="Kalkreuter E."/>
            <person name="Kautsar S.A."/>
            <person name="Yang D."/>
            <person name="Bader C.D."/>
            <person name="Teijaro C.N."/>
            <person name="Fluegel L."/>
            <person name="Davis C.M."/>
            <person name="Simpson J.R."/>
            <person name="Lauterbach L."/>
            <person name="Steele A.D."/>
            <person name="Gui C."/>
            <person name="Meng S."/>
            <person name="Li G."/>
            <person name="Viehrig K."/>
            <person name="Ye F."/>
            <person name="Su P."/>
            <person name="Kiefer A.F."/>
            <person name="Nichols A."/>
            <person name="Cepeda A.J."/>
            <person name="Yan W."/>
            <person name="Fan B."/>
            <person name="Jiang Y."/>
            <person name="Adhikari A."/>
            <person name="Zheng C.-J."/>
            <person name="Schuster L."/>
            <person name="Cowan T.M."/>
            <person name="Smanski M.J."/>
            <person name="Chevrette M.G."/>
            <person name="De Carvalho L.P.S."/>
            <person name="Shen B."/>
        </authorList>
    </citation>
    <scope>NUCLEOTIDE SEQUENCE [LARGE SCALE GENOMIC DNA]</scope>
    <source>
        <strain evidence="1 2">NPDC019275</strain>
    </source>
</reference>
<dbReference type="Proteomes" id="UP001611415">
    <property type="component" value="Unassembled WGS sequence"/>
</dbReference>
<dbReference type="RefSeq" id="WP_397093319.1">
    <property type="nucleotide sequence ID" value="NZ_JBIRYO010000014.1"/>
</dbReference>
<dbReference type="EMBL" id="JBIRYO010000014">
    <property type="protein sequence ID" value="MFI2475986.1"/>
    <property type="molecule type" value="Genomic_DNA"/>
</dbReference>
<protein>
    <submittedName>
        <fullName evidence="1">Uncharacterized protein</fullName>
    </submittedName>
</protein>
<organism evidence="1 2">
    <name type="scientific">Nocardia xishanensis</name>
    <dbReference type="NCBI Taxonomy" id="238964"/>
    <lineage>
        <taxon>Bacteria</taxon>
        <taxon>Bacillati</taxon>
        <taxon>Actinomycetota</taxon>
        <taxon>Actinomycetes</taxon>
        <taxon>Mycobacteriales</taxon>
        <taxon>Nocardiaceae</taxon>
        <taxon>Nocardia</taxon>
    </lineage>
</organism>
<name>A0ABW7X4E7_9NOCA</name>